<dbReference type="GO" id="GO:0006357">
    <property type="term" value="P:regulation of transcription by RNA polymerase II"/>
    <property type="evidence" value="ECO:0007669"/>
    <property type="project" value="TreeGrafter"/>
</dbReference>
<evidence type="ECO:0000313" key="11">
    <source>
        <dbReference type="Proteomes" id="UP000193648"/>
    </source>
</evidence>
<evidence type="ECO:0000259" key="9">
    <source>
        <dbReference type="PROSITE" id="PS50157"/>
    </source>
</evidence>
<name>A0A1Y2GC42_9FUNG</name>
<evidence type="ECO:0000256" key="2">
    <source>
        <dbReference type="ARBA" id="ARBA00022723"/>
    </source>
</evidence>
<evidence type="ECO:0000313" key="10">
    <source>
        <dbReference type="EMBL" id="ORZ06744.1"/>
    </source>
</evidence>
<dbReference type="Pfam" id="PF00096">
    <property type="entry name" value="zf-C2H2"/>
    <property type="match status" value="2"/>
</dbReference>
<dbReference type="OrthoDB" id="8117402at2759"/>
<feature type="non-terminal residue" evidence="10">
    <location>
        <position position="1"/>
    </location>
</feature>
<keyword evidence="7" id="KW-0539">Nucleus</keyword>
<dbReference type="SMART" id="SM00355">
    <property type="entry name" value="ZnF_C2H2"/>
    <property type="match status" value="2"/>
</dbReference>
<gene>
    <name evidence="10" type="ORF">BCR41DRAFT_311381</name>
</gene>
<keyword evidence="2" id="KW-0479">Metal-binding</keyword>
<feature type="domain" description="C2H2-type" evidence="9">
    <location>
        <begin position="56"/>
        <end position="83"/>
    </location>
</feature>
<keyword evidence="11" id="KW-1185">Reference proteome</keyword>
<evidence type="ECO:0000256" key="4">
    <source>
        <dbReference type="ARBA" id="ARBA00022833"/>
    </source>
</evidence>
<keyword evidence="4" id="KW-0862">Zinc</keyword>
<comment type="subcellular location">
    <subcellularLocation>
        <location evidence="1">Nucleus</location>
    </subcellularLocation>
</comment>
<organism evidence="10 11">
    <name type="scientific">Lobosporangium transversale</name>
    <dbReference type="NCBI Taxonomy" id="64571"/>
    <lineage>
        <taxon>Eukaryota</taxon>
        <taxon>Fungi</taxon>
        <taxon>Fungi incertae sedis</taxon>
        <taxon>Mucoromycota</taxon>
        <taxon>Mortierellomycotina</taxon>
        <taxon>Mortierellomycetes</taxon>
        <taxon>Mortierellales</taxon>
        <taxon>Mortierellaceae</taxon>
        <taxon>Lobosporangium</taxon>
    </lineage>
</organism>
<dbReference type="InterPro" id="IPR013087">
    <property type="entry name" value="Znf_C2H2_type"/>
</dbReference>
<dbReference type="EMBL" id="MCFF01000044">
    <property type="protein sequence ID" value="ORZ06744.1"/>
    <property type="molecule type" value="Genomic_DNA"/>
</dbReference>
<evidence type="ECO:0000256" key="8">
    <source>
        <dbReference type="PROSITE-ProRule" id="PRU00042"/>
    </source>
</evidence>
<keyword evidence="6" id="KW-0804">Transcription</keyword>
<dbReference type="RefSeq" id="XP_021877665.1">
    <property type="nucleotide sequence ID" value="XM_022021032.1"/>
</dbReference>
<sequence length="88" mass="10363">CTMTATNASNLSAHIRTHSPDEKKYFCEVEGCNRRFLRNADLERHKKKHSPGTEMNVCEYCMKSFTRKDSLKRHRDNTCRALPMNEER</sequence>
<dbReference type="AlphaFoldDB" id="A0A1Y2GC42"/>
<comment type="caution">
    <text evidence="10">The sequence shown here is derived from an EMBL/GenBank/DDBJ whole genome shotgun (WGS) entry which is preliminary data.</text>
</comment>
<evidence type="ECO:0000256" key="6">
    <source>
        <dbReference type="ARBA" id="ARBA00023163"/>
    </source>
</evidence>
<keyword evidence="5" id="KW-0805">Transcription regulation</keyword>
<keyword evidence="3 8" id="KW-0863">Zinc-finger</keyword>
<accession>A0A1Y2GC42</accession>
<protein>
    <recommendedName>
        <fullName evidence="9">C2H2-type domain-containing protein</fullName>
    </recommendedName>
</protein>
<dbReference type="PANTHER" id="PTHR46179">
    <property type="entry name" value="ZINC FINGER PROTEIN"/>
    <property type="match status" value="1"/>
</dbReference>
<dbReference type="InterPro" id="IPR051061">
    <property type="entry name" value="Zinc_finger_trans_reg"/>
</dbReference>
<dbReference type="GO" id="GO:0008270">
    <property type="term" value="F:zinc ion binding"/>
    <property type="evidence" value="ECO:0007669"/>
    <property type="project" value="UniProtKB-KW"/>
</dbReference>
<evidence type="ECO:0000256" key="1">
    <source>
        <dbReference type="ARBA" id="ARBA00004123"/>
    </source>
</evidence>
<dbReference type="Gene3D" id="3.30.160.60">
    <property type="entry name" value="Classic Zinc Finger"/>
    <property type="match status" value="2"/>
</dbReference>
<evidence type="ECO:0000256" key="5">
    <source>
        <dbReference type="ARBA" id="ARBA00023015"/>
    </source>
</evidence>
<dbReference type="SUPFAM" id="SSF57667">
    <property type="entry name" value="beta-beta-alpha zinc fingers"/>
    <property type="match status" value="2"/>
</dbReference>
<dbReference type="PROSITE" id="PS50157">
    <property type="entry name" value="ZINC_FINGER_C2H2_2"/>
    <property type="match status" value="2"/>
</dbReference>
<dbReference type="InParanoid" id="A0A1Y2GC42"/>
<dbReference type="Proteomes" id="UP000193648">
    <property type="component" value="Unassembled WGS sequence"/>
</dbReference>
<reference evidence="10 11" key="1">
    <citation type="submission" date="2016-07" db="EMBL/GenBank/DDBJ databases">
        <title>Pervasive Adenine N6-methylation of Active Genes in Fungi.</title>
        <authorList>
            <consortium name="DOE Joint Genome Institute"/>
            <person name="Mondo S.J."/>
            <person name="Dannebaum R.O."/>
            <person name="Kuo R.C."/>
            <person name="Labutti K."/>
            <person name="Haridas S."/>
            <person name="Kuo A."/>
            <person name="Salamov A."/>
            <person name="Ahrendt S.R."/>
            <person name="Lipzen A."/>
            <person name="Sullivan W."/>
            <person name="Andreopoulos W.B."/>
            <person name="Clum A."/>
            <person name="Lindquist E."/>
            <person name="Daum C."/>
            <person name="Ramamoorthy G.K."/>
            <person name="Gryganskyi A."/>
            <person name="Culley D."/>
            <person name="Magnuson J.K."/>
            <person name="James T.Y."/>
            <person name="O'Malley M.A."/>
            <person name="Stajich J.E."/>
            <person name="Spatafora J.W."/>
            <person name="Visel A."/>
            <person name="Grigoriev I.V."/>
        </authorList>
    </citation>
    <scope>NUCLEOTIDE SEQUENCE [LARGE SCALE GENOMIC DNA]</scope>
    <source>
        <strain evidence="10 11">NRRL 3116</strain>
    </source>
</reference>
<dbReference type="GO" id="GO:0005634">
    <property type="term" value="C:nucleus"/>
    <property type="evidence" value="ECO:0007669"/>
    <property type="project" value="UniProtKB-SubCell"/>
</dbReference>
<evidence type="ECO:0000256" key="3">
    <source>
        <dbReference type="ARBA" id="ARBA00022771"/>
    </source>
</evidence>
<dbReference type="InterPro" id="IPR036236">
    <property type="entry name" value="Znf_C2H2_sf"/>
</dbReference>
<dbReference type="FunFam" id="3.30.160.60:FF:000065">
    <property type="entry name" value="B-cell CLL/lymphoma 6, member B"/>
    <property type="match status" value="1"/>
</dbReference>
<dbReference type="PROSITE" id="PS00028">
    <property type="entry name" value="ZINC_FINGER_C2H2_1"/>
    <property type="match status" value="1"/>
</dbReference>
<dbReference type="STRING" id="64571.A0A1Y2GC42"/>
<evidence type="ECO:0000256" key="7">
    <source>
        <dbReference type="ARBA" id="ARBA00023242"/>
    </source>
</evidence>
<dbReference type="PANTHER" id="PTHR46179:SF13">
    <property type="entry name" value="C2H2-TYPE DOMAIN-CONTAINING PROTEIN"/>
    <property type="match status" value="1"/>
</dbReference>
<proteinExistence type="predicted"/>
<feature type="domain" description="C2H2-type" evidence="9">
    <location>
        <begin position="25"/>
        <end position="54"/>
    </location>
</feature>
<dbReference type="GeneID" id="33562876"/>